<name>A0A8S9Z4S6_9TREM</name>
<evidence type="ECO:0000256" key="1">
    <source>
        <dbReference type="SAM" id="MobiDB-lite"/>
    </source>
</evidence>
<dbReference type="GO" id="GO:0035082">
    <property type="term" value="P:axoneme assembly"/>
    <property type="evidence" value="ECO:0007669"/>
    <property type="project" value="InterPro"/>
</dbReference>
<gene>
    <name evidence="2" type="ORF">EG68_02182</name>
</gene>
<feature type="non-terminal residue" evidence="2">
    <location>
        <position position="930"/>
    </location>
</feature>
<dbReference type="Proteomes" id="UP000822476">
    <property type="component" value="Unassembled WGS sequence"/>
</dbReference>
<dbReference type="GO" id="GO:0060294">
    <property type="term" value="P:cilium movement involved in cell motility"/>
    <property type="evidence" value="ECO:0007669"/>
    <property type="project" value="InterPro"/>
</dbReference>
<dbReference type="PANTHER" id="PTHR15977">
    <property type="entry name" value="CILIA- AND FLAGELLA-ASSOCIATED PROTEIN 46"/>
    <property type="match status" value="1"/>
</dbReference>
<dbReference type="AlphaFoldDB" id="A0A8S9Z4S6"/>
<feature type="region of interest" description="Disordered" evidence="1">
    <location>
        <begin position="56"/>
        <end position="80"/>
    </location>
</feature>
<accession>A0A8S9Z4S6</accession>
<reference evidence="2" key="1">
    <citation type="submission" date="2019-07" db="EMBL/GenBank/DDBJ databases">
        <title>Annotation for the trematode Paragonimus miyazaki's.</title>
        <authorList>
            <person name="Choi Y.-J."/>
        </authorList>
    </citation>
    <scope>NUCLEOTIDE SEQUENCE</scope>
    <source>
        <strain evidence="2">Japan</strain>
    </source>
</reference>
<keyword evidence="3" id="KW-1185">Reference proteome</keyword>
<dbReference type="PANTHER" id="PTHR15977:SF15">
    <property type="entry name" value="CILIA- AND FLAGELLA-ASSOCIATED PROTEIN 46"/>
    <property type="match status" value="1"/>
</dbReference>
<evidence type="ECO:0000313" key="3">
    <source>
        <dbReference type="Proteomes" id="UP000822476"/>
    </source>
</evidence>
<feature type="region of interest" description="Disordered" evidence="1">
    <location>
        <begin position="804"/>
        <end position="832"/>
    </location>
</feature>
<feature type="compositionally biased region" description="Basic residues" evidence="1">
    <location>
        <begin position="61"/>
        <end position="70"/>
    </location>
</feature>
<evidence type="ECO:0000313" key="2">
    <source>
        <dbReference type="EMBL" id="KAF7260620.1"/>
    </source>
</evidence>
<sequence length="930" mass="103255">VLLECAGKLGSSCLTLELYAGLTIILAHGLIQPWLPKNDVQARLQMTRSASITLKPEKSASKKVAKSPKSRGKDSSRPIYFTAPPEAQSVIKQAAEYLIMIATAVDQAGVSVMPPESIPPEYTVQQRPCEDITLSTRSRLIHLWLVTRQLSSGTPTYKGLFPGDSPNSDASSVIPEEKNTNAVVSRGSKQSVNVTVNETGILFTRALLAVHSVWLTSYRTVFTEWSTTVAHLLDEHDQLPVQAQTSQMPPPLPSFKDAPSLNEAIGLMKSAFYHPTSEPELYKVDDRFIGEESTAINSILTGLDHSRHRSLSAVDRATELQLWIYLAQCSLVTEQHAQALAVSELSNLEAELKLSMPNRNDHLIAQLLNLRGLSVLGLAKLHRAQTRNPSTPKTRKPRGTTEYKLEPIKTIDSDNSIVRVAGETTESSLFAAAEEAFFRASEFAARAKRYDMMLVATKHYWSVCTCPELALAPSLSHMCRKFPILRQHCKEILDRLVGCLDANQRASLNAQIRLRDKPDERSVQASQPVEDMAKVNGLFDTIHPPEPTIPQFEIDLQLRVEMYMLLFDLLVSENDYDAGLKLLTEALNRFPRTEHRLVKCLLLGKNQPEPIQADIWRSLAHTSLHMSDQFVAYRSAVNVLKSVGHGLLRAELLLEFAQWLFCNRCDAKMCVALLEQAIDTLLGFHSPVTTRSGQQSEKMQSSHASKSAGRSVRCLLKVERRQSELNSGLTRSNSVNCLTDVKQLDGLMRAFVLTADTLRTAGLKNEHNWTHYVWLAVACVKRILTLSTSSTARTLQALRRAQPGELDSVKSPKSAIGKVKSNPPEITSDRTHPKNIVDHLPKAVIEWATFEIPDNQLRIWQSALEQTQTESHPVETVTRKSHAKDKQINVDSRVTTTTASSGSSAALGSLVIQQINRSTFPSPVTWLRAV</sequence>
<dbReference type="InterPro" id="IPR039586">
    <property type="entry name" value="CFAP46"/>
</dbReference>
<proteinExistence type="predicted"/>
<dbReference type="OrthoDB" id="68437at2759"/>
<organism evidence="2 3">
    <name type="scientific">Paragonimus skrjabini miyazakii</name>
    <dbReference type="NCBI Taxonomy" id="59628"/>
    <lineage>
        <taxon>Eukaryota</taxon>
        <taxon>Metazoa</taxon>
        <taxon>Spiralia</taxon>
        <taxon>Lophotrochozoa</taxon>
        <taxon>Platyhelminthes</taxon>
        <taxon>Trematoda</taxon>
        <taxon>Digenea</taxon>
        <taxon>Plagiorchiida</taxon>
        <taxon>Troglotremata</taxon>
        <taxon>Troglotrematidae</taxon>
        <taxon>Paragonimus</taxon>
    </lineage>
</organism>
<comment type="caution">
    <text evidence="2">The sequence shown here is derived from an EMBL/GenBank/DDBJ whole genome shotgun (WGS) entry which is preliminary data.</text>
</comment>
<protein>
    <submittedName>
        <fullName evidence="2">Uncharacterized protein</fullName>
    </submittedName>
</protein>
<dbReference type="EMBL" id="JTDE01000672">
    <property type="protein sequence ID" value="KAF7260620.1"/>
    <property type="molecule type" value="Genomic_DNA"/>
</dbReference>